<keyword evidence="4" id="KW-1185">Reference proteome</keyword>
<protein>
    <submittedName>
        <fullName evidence="3">Uncharacterized protein</fullName>
    </submittedName>
</protein>
<proteinExistence type="predicted"/>
<comment type="caution">
    <text evidence="3">The sequence shown here is derived from an EMBL/GenBank/DDBJ whole genome shotgun (WGS) entry which is preliminary data.</text>
</comment>
<sequence>MRRAGIPAILLAATLLLSACGGSKDDGGMPVPVGDGGGDSEPTITLSRTPSADPTSAPTGKTSAPPVTAAPPPPANQVIVVPGNFASIPAVQGLVTSYPVYFSALVARDSKIIQNNFPAYFYADTSQAVDDAKRNGWVMKPPGSVVVMGTSNQPLGIVRLKLCLSQTTQFWNPKTKSWVVPAPKGTPQALDMVRTGLGWLPYRVAPSKGISCGKVRYPA</sequence>
<feature type="region of interest" description="Disordered" evidence="1">
    <location>
        <begin position="27"/>
        <end position="71"/>
    </location>
</feature>
<feature type="signal peptide" evidence="2">
    <location>
        <begin position="1"/>
        <end position="19"/>
    </location>
</feature>
<feature type="compositionally biased region" description="Polar residues" evidence="1">
    <location>
        <begin position="42"/>
        <end position="62"/>
    </location>
</feature>
<feature type="chain" id="PRO_5046891858" evidence="2">
    <location>
        <begin position="20"/>
        <end position="219"/>
    </location>
</feature>
<organism evidence="3 4">
    <name type="scientific">Kribbella koreensis</name>
    <dbReference type="NCBI Taxonomy" id="57909"/>
    <lineage>
        <taxon>Bacteria</taxon>
        <taxon>Bacillati</taxon>
        <taxon>Actinomycetota</taxon>
        <taxon>Actinomycetes</taxon>
        <taxon>Propionibacteriales</taxon>
        <taxon>Kribbellaceae</taxon>
        <taxon>Kribbella</taxon>
    </lineage>
</organism>
<accession>A0ABP4B908</accession>
<evidence type="ECO:0000256" key="2">
    <source>
        <dbReference type="SAM" id="SignalP"/>
    </source>
</evidence>
<evidence type="ECO:0000313" key="3">
    <source>
        <dbReference type="EMBL" id="GAA0945927.1"/>
    </source>
</evidence>
<dbReference type="Proteomes" id="UP001500542">
    <property type="component" value="Unassembled WGS sequence"/>
</dbReference>
<name>A0ABP4B908_9ACTN</name>
<dbReference type="PROSITE" id="PS51257">
    <property type="entry name" value="PROKAR_LIPOPROTEIN"/>
    <property type="match status" value="1"/>
</dbReference>
<evidence type="ECO:0000313" key="4">
    <source>
        <dbReference type="Proteomes" id="UP001500542"/>
    </source>
</evidence>
<evidence type="ECO:0000256" key="1">
    <source>
        <dbReference type="SAM" id="MobiDB-lite"/>
    </source>
</evidence>
<dbReference type="EMBL" id="BAAAHK010000009">
    <property type="protein sequence ID" value="GAA0945927.1"/>
    <property type="molecule type" value="Genomic_DNA"/>
</dbReference>
<keyword evidence="2" id="KW-0732">Signal</keyword>
<gene>
    <name evidence="3" type="ORF">GCM10009554_41240</name>
</gene>
<reference evidence="4" key="1">
    <citation type="journal article" date="2019" name="Int. J. Syst. Evol. Microbiol.">
        <title>The Global Catalogue of Microorganisms (GCM) 10K type strain sequencing project: providing services to taxonomists for standard genome sequencing and annotation.</title>
        <authorList>
            <consortium name="The Broad Institute Genomics Platform"/>
            <consortium name="The Broad Institute Genome Sequencing Center for Infectious Disease"/>
            <person name="Wu L."/>
            <person name="Ma J."/>
        </authorList>
    </citation>
    <scope>NUCLEOTIDE SEQUENCE [LARGE SCALE GENOMIC DNA]</scope>
    <source>
        <strain evidence="4">JCM 10977</strain>
    </source>
</reference>